<sequence>MLLLVLLFEFGFELSRVILLPRFCPSVDWIHVWVLTVQLAEVAEVAEEVLSEAGELRGLGDAVALRIAIAIGARQAIRGGFHNRRGGPTSVGISNQAANQPAQPAQPAEPAEPVEPAEPQPARDMATSTATETTPVLPALAAVLQDLSIGEQDEPPITGEQDEPPITGEQDEPPITWSKEKYEEDPDAMKRDFLHYYKEKGWAMLTAEGAGFVPAAHHPGAEYAGETYFRIKPVQEGNSSSDTYDEDFIVLKRPVSALPQLEEQRKGRLAGARRRLQQLRDEPDRAGKAREVLELEREVRRYQNPFEQWRPPIRMDNELNDFRDARKIDQPKDIAGNNSVRDTLHKFKPVIERMESVGAFGKEVAEVDGKRVELNRTWKEGDKWRPKSIAWADEVPSDDEATSTFHGFYPRQNRPNRVGLGHLGYDEIYVRSRDGEFYTADDLTDREWSESRADSIEFVSTDGNTFTVDTQLSSDNPALDRQLPTSKPLRQILEENRQKNTGQRPYQDRRGASRGQRGGRGPGAFGPGWGGWGTPRSGWN</sequence>
<dbReference type="InParanoid" id="A0A423WYN5"/>
<feature type="compositionally biased region" description="Gly residues" evidence="1">
    <location>
        <begin position="516"/>
        <end position="533"/>
    </location>
</feature>
<dbReference type="AlphaFoldDB" id="A0A423WYN5"/>
<dbReference type="OrthoDB" id="5262189at2759"/>
<evidence type="ECO:0000313" key="4">
    <source>
        <dbReference type="Proteomes" id="UP000285146"/>
    </source>
</evidence>
<dbReference type="EMBL" id="LKEB01000034">
    <property type="protein sequence ID" value="ROW08568.1"/>
    <property type="molecule type" value="Genomic_DNA"/>
</dbReference>
<reference evidence="3 4" key="1">
    <citation type="submission" date="2015-09" db="EMBL/GenBank/DDBJ databases">
        <title>Host preference determinants of Valsa canker pathogens revealed by comparative genomics.</title>
        <authorList>
            <person name="Yin Z."/>
            <person name="Huang L."/>
        </authorList>
    </citation>
    <scope>NUCLEOTIDE SEQUENCE [LARGE SCALE GENOMIC DNA]</scope>
    <source>
        <strain evidence="3 4">SXYLt</strain>
    </source>
</reference>
<name>A0A423WYN5_9PEZI</name>
<gene>
    <name evidence="3" type="ORF">VPNG_06220</name>
</gene>
<evidence type="ECO:0000313" key="3">
    <source>
        <dbReference type="EMBL" id="ROW08568.1"/>
    </source>
</evidence>
<feature type="signal peptide" evidence="2">
    <location>
        <begin position="1"/>
        <end position="15"/>
    </location>
</feature>
<dbReference type="Proteomes" id="UP000285146">
    <property type="component" value="Unassembled WGS sequence"/>
</dbReference>
<evidence type="ECO:0000256" key="2">
    <source>
        <dbReference type="SAM" id="SignalP"/>
    </source>
</evidence>
<organism evidence="3 4">
    <name type="scientific">Cytospora leucostoma</name>
    <dbReference type="NCBI Taxonomy" id="1230097"/>
    <lineage>
        <taxon>Eukaryota</taxon>
        <taxon>Fungi</taxon>
        <taxon>Dikarya</taxon>
        <taxon>Ascomycota</taxon>
        <taxon>Pezizomycotina</taxon>
        <taxon>Sordariomycetes</taxon>
        <taxon>Sordariomycetidae</taxon>
        <taxon>Diaporthales</taxon>
        <taxon>Cytosporaceae</taxon>
        <taxon>Cytospora</taxon>
    </lineage>
</organism>
<feature type="region of interest" description="Disordered" evidence="1">
    <location>
        <begin position="152"/>
        <end position="183"/>
    </location>
</feature>
<feature type="region of interest" description="Disordered" evidence="1">
    <location>
        <begin position="470"/>
        <end position="540"/>
    </location>
</feature>
<feature type="chain" id="PRO_5019365317" evidence="2">
    <location>
        <begin position="16"/>
        <end position="540"/>
    </location>
</feature>
<evidence type="ECO:0000256" key="1">
    <source>
        <dbReference type="SAM" id="MobiDB-lite"/>
    </source>
</evidence>
<comment type="caution">
    <text evidence="3">The sequence shown here is derived from an EMBL/GenBank/DDBJ whole genome shotgun (WGS) entry which is preliminary data.</text>
</comment>
<feature type="region of interest" description="Disordered" evidence="1">
    <location>
        <begin position="82"/>
        <end position="131"/>
    </location>
</feature>
<keyword evidence="4" id="KW-1185">Reference proteome</keyword>
<protein>
    <submittedName>
        <fullName evidence="3">Uncharacterized protein</fullName>
    </submittedName>
</protein>
<proteinExistence type="predicted"/>
<feature type="compositionally biased region" description="Low complexity" evidence="1">
    <location>
        <begin position="96"/>
        <end position="111"/>
    </location>
</feature>
<accession>A0A423WYN5</accession>
<keyword evidence="2" id="KW-0732">Signal</keyword>